<dbReference type="Proteomes" id="UP001218188">
    <property type="component" value="Unassembled WGS sequence"/>
</dbReference>
<sequence length="636" mass="71719">MTSLDTSRYTARVCDDLDLNEPPLSAYNSAAICILQDRPYDEHWSAVLSTIDIISLFKLSIRSAQLFKVVMAHVRSHQTSSDRCVKNGAGGPDDRISGLPVELISMILPKLVLGDRLALSQTSRKLRALCARELQVCVKDLLAHFKLDHAEVRFLQSATHAVICGQSIPHLIDHTFTPLHIDFIAPNITYKSVVRFFELATGKEPHEPFINNLRFPEGHDESVKFGDPEQARFIRVARSITNSALDGVTYSPFSHLIGAVTHYGLWLAYPRSSISGFTMPNRDCLDFSDPTTDDRIHSNFALLRSHFGQVFNVLVTWGSLLFVGHATCPQQGGYALLANEAAFRWIWCEQEAIVNDGRRALSNRWNNYKGAPNAITAASVTPSGYVGNAEKKAGYKELFHHCATASTFAMPPYPLRERLEFDRTHSMKHFLANVVHGVDFFATRDRSGGGGSRWSFKRCDQDDDSLLFVSYRLPARPLFTNIFGHLDYKVDMPDGGALLRLRSPQDVSCRVQAAFDAQLEQLKHILTEDVRFVESHITSSWLSFQTGKKMYHSKDRCFYVMVPPQLWNRREVDAETMLELDVSFSRFQSEGTRKNIQKYSMRVHAIWALTPNHDLPANDDLYQCDLNSGFSCSKCG</sequence>
<evidence type="ECO:0000313" key="3">
    <source>
        <dbReference type="Proteomes" id="UP001218188"/>
    </source>
</evidence>
<dbReference type="InterPro" id="IPR036047">
    <property type="entry name" value="F-box-like_dom_sf"/>
</dbReference>
<feature type="domain" description="F-box" evidence="1">
    <location>
        <begin position="96"/>
        <end position="131"/>
    </location>
</feature>
<evidence type="ECO:0000259" key="1">
    <source>
        <dbReference type="Pfam" id="PF00646"/>
    </source>
</evidence>
<comment type="caution">
    <text evidence="2">The sequence shown here is derived from an EMBL/GenBank/DDBJ whole genome shotgun (WGS) entry which is preliminary data.</text>
</comment>
<dbReference type="InterPro" id="IPR001810">
    <property type="entry name" value="F-box_dom"/>
</dbReference>
<evidence type="ECO:0000313" key="2">
    <source>
        <dbReference type="EMBL" id="KAJ7019070.1"/>
    </source>
</evidence>
<gene>
    <name evidence="2" type="ORF">C8F04DRAFT_1198112</name>
</gene>
<dbReference type="AlphaFoldDB" id="A0AAD6WNE4"/>
<dbReference type="EMBL" id="JARJCM010000308">
    <property type="protein sequence ID" value="KAJ7019070.1"/>
    <property type="molecule type" value="Genomic_DNA"/>
</dbReference>
<reference evidence="2" key="1">
    <citation type="submission" date="2023-03" db="EMBL/GenBank/DDBJ databases">
        <title>Massive genome expansion in bonnet fungi (Mycena s.s.) driven by repeated elements and novel gene families across ecological guilds.</title>
        <authorList>
            <consortium name="Lawrence Berkeley National Laboratory"/>
            <person name="Harder C.B."/>
            <person name="Miyauchi S."/>
            <person name="Viragh M."/>
            <person name="Kuo A."/>
            <person name="Thoen E."/>
            <person name="Andreopoulos B."/>
            <person name="Lu D."/>
            <person name="Skrede I."/>
            <person name="Drula E."/>
            <person name="Henrissat B."/>
            <person name="Morin E."/>
            <person name="Kohler A."/>
            <person name="Barry K."/>
            <person name="LaButti K."/>
            <person name="Morin E."/>
            <person name="Salamov A."/>
            <person name="Lipzen A."/>
            <person name="Mereny Z."/>
            <person name="Hegedus B."/>
            <person name="Baldrian P."/>
            <person name="Stursova M."/>
            <person name="Weitz H."/>
            <person name="Taylor A."/>
            <person name="Grigoriev I.V."/>
            <person name="Nagy L.G."/>
            <person name="Martin F."/>
            <person name="Kauserud H."/>
        </authorList>
    </citation>
    <scope>NUCLEOTIDE SEQUENCE</scope>
    <source>
        <strain evidence="2">CBHHK200</strain>
    </source>
</reference>
<keyword evidence="3" id="KW-1185">Reference proteome</keyword>
<dbReference type="CDD" id="cd09917">
    <property type="entry name" value="F-box_SF"/>
    <property type="match status" value="1"/>
</dbReference>
<organism evidence="2 3">
    <name type="scientific">Mycena alexandri</name>
    <dbReference type="NCBI Taxonomy" id="1745969"/>
    <lineage>
        <taxon>Eukaryota</taxon>
        <taxon>Fungi</taxon>
        <taxon>Dikarya</taxon>
        <taxon>Basidiomycota</taxon>
        <taxon>Agaricomycotina</taxon>
        <taxon>Agaricomycetes</taxon>
        <taxon>Agaricomycetidae</taxon>
        <taxon>Agaricales</taxon>
        <taxon>Marasmiineae</taxon>
        <taxon>Mycenaceae</taxon>
        <taxon>Mycena</taxon>
    </lineage>
</organism>
<name>A0AAD6WNE4_9AGAR</name>
<protein>
    <recommendedName>
        <fullName evidence="1">F-box domain-containing protein</fullName>
    </recommendedName>
</protein>
<proteinExistence type="predicted"/>
<dbReference type="SUPFAM" id="SSF81383">
    <property type="entry name" value="F-box domain"/>
    <property type="match status" value="1"/>
</dbReference>
<dbReference type="Pfam" id="PF00646">
    <property type="entry name" value="F-box"/>
    <property type="match status" value="1"/>
</dbReference>
<accession>A0AAD6WNE4</accession>